<feature type="region of interest" description="Disordered" evidence="1">
    <location>
        <begin position="1"/>
        <end position="65"/>
    </location>
</feature>
<dbReference type="AlphaFoldDB" id="A0A1E5P9X1"/>
<name>A0A1E5P9X1_9ACTN</name>
<comment type="caution">
    <text evidence="2">The sequence shown here is derived from an EMBL/GenBank/DDBJ whole genome shotgun (WGS) entry which is preliminary data.</text>
</comment>
<protein>
    <submittedName>
        <fullName evidence="2">Small hydrophilic protein</fullName>
    </submittedName>
</protein>
<evidence type="ECO:0000313" key="3">
    <source>
        <dbReference type="Proteomes" id="UP000095759"/>
    </source>
</evidence>
<dbReference type="STRING" id="285458.BGM19_17435"/>
<dbReference type="RefSeq" id="WP_069930625.1">
    <property type="nucleotide sequence ID" value="NZ_MEHI01000001.1"/>
</dbReference>
<evidence type="ECO:0000313" key="2">
    <source>
        <dbReference type="EMBL" id="OEJ26353.1"/>
    </source>
</evidence>
<accession>A0A1E5P9X1</accession>
<dbReference type="EMBL" id="MEHJ01000001">
    <property type="protein sequence ID" value="OEJ26353.1"/>
    <property type="molecule type" value="Genomic_DNA"/>
</dbReference>
<keyword evidence="3" id="KW-1185">Reference proteome</keyword>
<feature type="compositionally biased region" description="Polar residues" evidence="1">
    <location>
        <begin position="49"/>
        <end position="65"/>
    </location>
</feature>
<feature type="compositionally biased region" description="Basic and acidic residues" evidence="1">
    <location>
        <begin position="13"/>
        <end position="48"/>
    </location>
</feature>
<reference evidence="2 3" key="1">
    <citation type="submission" date="2016-08" db="EMBL/GenBank/DDBJ databases">
        <title>Complete genome sequence of Streptomyces agglomeratus strain 6-3-2, a novel anti-MRSA actinomycete isolated from Wuli of Tebit, China.</title>
        <authorList>
            <person name="Chen X."/>
        </authorList>
    </citation>
    <scope>NUCLEOTIDE SEQUENCE [LARGE SCALE GENOMIC DNA]</scope>
    <source>
        <strain evidence="2 3">6-3-2</strain>
    </source>
</reference>
<proteinExistence type="predicted"/>
<dbReference type="Pfam" id="PF19908">
    <property type="entry name" value="DUF6381"/>
    <property type="match status" value="1"/>
</dbReference>
<evidence type="ECO:0000256" key="1">
    <source>
        <dbReference type="SAM" id="MobiDB-lite"/>
    </source>
</evidence>
<sequence>MSIAGESSGRVQQMREKAEQLKQAAERATDPQERQKLLDKADRLREQSQQEGRMGGSQQQGFLPE</sequence>
<dbReference type="InterPro" id="IPR045961">
    <property type="entry name" value="DUF6381"/>
</dbReference>
<organism evidence="2 3">
    <name type="scientific">Streptomyces agglomeratus</name>
    <dbReference type="NCBI Taxonomy" id="285458"/>
    <lineage>
        <taxon>Bacteria</taxon>
        <taxon>Bacillati</taxon>
        <taxon>Actinomycetota</taxon>
        <taxon>Actinomycetes</taxon>
        <taxon>Kitasatosporales</taxon>
        <taxon>Streptomycetaceae</taxon>
        <taxon>Streptomyces</taxon>
    </lineage>
</organism>
<dbReference type="OrthoDB" id="4315724at2"/>
<gene>
    <name evidence="2" type="ORF">AS594_19520</name>
</gene>
<dbReference type="Proteomes" id="UP000095759">
    <property type="component" value="Unassembled WGS sequence"/>
</dbReference>